<evidence type="ECO:0000256" key="2">
    <source>
        <dbReference type="ARBA" id="ARBA00023239"/>
    </source>
</evidence>
<dbReference type="InterPro" id="IPR014748">
    <property type="entry name" value="Enoyl-CoA_hydra_C"/>
</dbReference>
<gene>
    <name evidence="3" type="ORF">Tbon_08110</name>
</gene>
<organism evidence="3 4">
    <name type="scientific">Tepidiforma bonchosmolovskayae</name>
    <dbReference type="NCBI Taxonomy" id="2601677"/>
    <lineage>
        <taxon>Bacteria</taxon>
        <taxon>Bacillati</taxon>
        <taxon>Chloroflexota</taxon>
        <taxon>Tepidiformia</taxon>
        <taxon>Tepidiformales</taxon>
        <taxon>Tepidiformaceae</taxon>
        <taxon>Tepidiforma</taxon>
    </lineage>
</organism>
<dbReference type="Gene3D" id="3.90.226.10">
    <property type="entry name" value="2-enoyl-CoA Hydratase, Chain A, domain 1"/>
    <property type="match status" value="1"/>
</dbReference>
<evidence type="ECO:0000313" key="4">
    <source>
        <dbReference type="Proteomes" id="UP000326331"/>
    </source>
</evidence>
<dbReference type="Pfam" id="PF00378">
    <property type="entry name" value="ECH_1"/>
    <property type="match status" value="1"/>
</dbReference>
<dbReference type="Proteomes" id="UP000326331">
    <property type="component" value="Chromosome"/>
</dbReference>
<dbReference type="PANTHER" id="PTHR11941">
    <property type="entry name" value="ENOYL-COA HYDRATASE-RELATED"/>
    <property type="match status" value="1"/>
</dbReference>
<dbReference type="PANTHER" id="PTHR11941:SF54">
    <property type="entry name" value="ENOYL-COA HYDRATASE, MITOCHONDRIAL"/>
    <property type="match status" value="1"/>
</dbReference>
<keyword evidence="2" id="KW-0456">Lyase</keyword>
<evidence type="ECO:0000256" key="1">
    <source>
        <dbReference type="ARBA" id="ARBA00005254"/>
    </source>
</evidence>
<dbReference type="EMBL" id="CP042829">
    <property type="protein sequence ID" value="QFG03258.1"/>
    <property type="molecule type" value="Genomic_DNA"/>
</dbReference>
<comment type="similarity">
    <text evidence="1">Belongs to the enoyl-CoA hydratase/isomerase family.</text>
</comment>
<proteinExistence type="inferred from homology"/>
<reference evidence="3 4" key="1">
    <citation type="submission" date="2019-10" db="EMBL/GenBank/DDBJ databases">
        <title>Thermopilla bonchosmolovskayae gen. nov., sp. nov., a moderately thermophilic Chloroflexi bacterium from a Chukotka hot spring (Arctic, Russia), representing a novel classis Thermopillaia, which include previously uncultivated lineage OLB14.</title>
        <authorList>
            <person name="Kochetkova T.V."/>
            <person name="Zayulina K.S."/>
            <person name="Zhigarkov V.S."/>
            <person name="Minaev N.V."/>
            <person name="Novikov A."/>
            <person name="Toshchakov S.V."/>
            <person name="Elcheninov A.G."/>
            <person name="Kublanov I.V."/>
        </authorList>
    </citation>
    <scope>NUCLEOTIDE SEQUENCE [LARGE SCALE GENOMIC DNA]</scope>
    <source>
        <strain evidence="3 4">3753O</strain>
    </source>
</reference>
<sequence length="303" mass="32740">MRVLLRRLQPHPAAEARQAPQLEVRTHLQVHERRFEFQLDLRVVRARQRFRELHNNLLRPRVEHLPVYPLPAPRSLLPAPCSPLPAPLPYTSPVPPIARLPVPPPGAPPGWLADVLDALPEDARCLFVDADALADAPPPPRADLIRLVLGRVPVIAWFERTLAGPALDIALAADIRICGAAAAMSGPSGWPGRVRLLASAAADRLARGETVAAPDLYAAGLVSALLPPGGAAAEADRLAAVIASRGPIALELAKEAVWRGLPQPIEQALRFETDLTMLLQTTKDRAEGVRAFLEKRPPAFTGE</sequence>
<dbReference type="InterPro" id="IPR001753">
    <property type="entry name" value="Enoyl-CoA_hydra/iso"/>
</dbReference>
<dbReference type="InterPro" id="IPR029045">
    <property type="entry name" value="ClpP/crotonase-like_dom_sf"/>
</dbReference>
<dbReference type="SUPFAM" id="SSF52096">
    <property type="entry name" value="ClpP/crotonase"/>
    <property type="match status" value="1"/>
</dbReference>
<evidence type="ECO:0000313" key="3">
    <source>
        <dbReference type="EMBL" id="QFG03258.1"/>
    </source>
</evidence>
<dbReference type="Gene3D" id="1.10.12.10">
    <property type="entry name" value="Lyase 2-enoyl-coa Hydratase, Chain A, domain 2"/>
    <property type="match status" value="1"/>
</dbReference>
<protein>
    <recommendedName>
        <fullName evidence="5">Enoyl-CoA hydratase/isomerase family protein</fullName>
    </recommendedName>
</protein>
<evidence type="ECO:0008006" key="5">
    <source>
        <dbReference type="Google" id="ProtNLM"/>
    </source>
</evidence>
<accession>A0ABX6C3K2</accession>
<keyword evidence="4" id="KW-1185">Reference proteome</keyword>
<name>A0ABX6C3K2_9CHLR</name>